<protein>
    <submittedName>
        <fullName evidence="3">Heat repeat-containing PBS lyase</fullName>
    </submittedName>
</protein>
<dbReference type="InterPro" id="IPR000225">
    <property type="entry name" value="Armadillo"/>
</dbReference>
<feature type="region of interest" description="Disordered" evidence="2">
    <location>
        <begin position="416"/>
        <end position="473"/>
    </location>
</feature>
<dbReference type="BioCyc" id="MBOU1201294:BN140_RS11520-MONOMER"/>
<evidence type="ECO:0000256" key="1">
    <source>
        <dbReference type="ARBA" id="ARBA00045876"/>
    </source>
</evidence>
<dbReference type="PANTHER" id="PTHR12697:SF5">
    <property type="entry name" value="DEOXYHYPUSINE HYDROXYLASE"/>
    <property type="match status" value="1"/>
</dbReference>
<gene>
    <name evidence="3" type="ordered locus">BN140_2320</name>
</gene>
<dbReference type="Proteomes" id="UP000009007">
    <property type="component" value="Chromosome I"/>
</dbReference>
<dbReference type="SMART" id="SM00567">
    <property type="entry name" value="EZ_HEAT"/>
    <property type="match status" value="24"/>
</dbReference>
<keyword evidence="4" id="KW-1185">Reference proteome</keyword>
<evidence type="ECO:0000313" key="3">
    <source>
        <dbReference type="EMBL" id="CCJ37243.1"/>
    </source>
</evidence>
<feature type="compositionally biased region" description="Basic and acidic residues" evidence="2">
    <location>
        <begin position="422"/>
        <end position="435"/>
    </location>
</feature>
<dbReference type="SUPFAM" id="SSF48371">
    <property type="entry name" value="ARM repeat"/>
    <property type="match status" value="3"/>
</dbReference>
<dbReference type="EMBL" id="HE964772">
    <property type="protein sequence ID" value="CCJ37243.1"/>
    <property type="molecule type" value="Genomic_DNA"/>
</dbReference>
<reference evidence="4" key="1">
    <citation type="journal article" date="2012" name="J. Bacteriol.">
        <title>Complete genome sequence of the hydrogenotrophic, methanogenic archaeon Methanoculleus bourgensis strain MS2T, isolated from a sewage sludge digester.</title>
        <authorList>
            <person name="Maus I."/>
            <person name="Wibberg D."/>
            <person name="Stantscheff R."/>
            <person name="Eikmeyer F.G."/>
            <person name="Seffner A."/>
            <person name="Boelter J."/>
            <person name="Szczepanowski R."/>
            <person name="Blom J."/>
            <person name="Jaenicke S."/>
            <person name="Konig H."/>
            <person name="Puhler A."/>
            <person name="Schluter A."/>
        </authorList>
    </citation>
    <scope>NUCLEOTIDE SEQUENCE [LARGE SCALE GENOMIC DNA]</scope>
    <source>
        <strain evidence="4">ATCC 43281 / DSM 3045 / OCM 15 / MS2</strain>
    </source>
</reference>
<comment type="function">
    <text evidence="1">Catalyzes the hydroxylation of the N(6)-(4-aminobutyl)-L-lysine intermediate produced by deoxyhypusine synthase/DHPS on a critical lysine of the eukaryotic translation initiation factor 5A/eIF-5A. This is the second step of the post-translational modification of that lysine into an unusual amino acid residue named hypusine. Hypusination is unique to mature eIF-5A factor and is essential for its function.</text>
</comment>
<feature type="region of interest" description="Disordered" evidence="2">
    <location>
        <begin position="825"/>
        <end position="845"/>
    </location>
</feature>
<dbReference type="GO" id="GO:0016491">
    <property type="term" value="F:oxidoreductase activity"/>
    <property type="evidence" value="ECO:0007669"/>
    <property type="project" value="TreeGrafter"/>
</dbReference>
<dbReference type="Pfam" id="PF13646">
    <property type="entry name" value="HEAT_2"/>
    <property type="match status" value="7"/>
</dbReference>
<dbReference type="InterPro" id="IPR011989">
    <property type="entry name" value="ARM-like"/>
</dbReference>
<name>I7JAM9_METBM</name>
<sequence>MQISRDLFEQRTRHVFYGSGDMAFFDRFRTSIRKLEQEKDYPGLIRALGGEDPAIRADAARALCTLGVPALPDLLGALENTGPTSRTRMAEALASAGTSAIPLLLALVLRASPALQASITGAIAQRGDEMFEALLPALYHERPAIRRAAVIALQGMGRKVVPPLSEALHDGNPSVRKEAAGVLTRLRWAPDDLQEKVEFYYLLEDWAELAKLQGAAVPILIKALANEDAGIRSESARALGKIHDSRALPALIRAVRDPKVDVCVRAVEALGEMGDGRAKPVLVEALNNSSHQVRMEAAWALDRLGWRPQSDLQRAEYLIAKEQWNELIHMGRVAIPSLIRALEIEYSGVRIGASEALQQLGQPALDALNLEARSADPARQQRARNAIAYIRRRQEETSRNLPVQEDSSRYKRELNEGLANQKRFEDQFGRPDYARSRQTRKRPPLPAEEEVPTTGSLERPEEQADGEPRETLDLEDLLRESRRAEDAWAQVKARLRQAPAPMGSTVPLEQLIPLDFEQAIAGIDETAEQEHEEEPGSGKESEVPQELEIPELTRDGPPESTEPVLEKTALERCLEALRSSDASVRMAAIAALQGMGKEGVRYLIGALNDPHHGVRIAAADGLGEIGDEDAVEALIQLFDDAREDVRIAAARALGRISDRRSIEPLIKLFGDRYYGVRVAAVDAVATFGRNALGPLEEALDDPVPVVRVMAAKAIGLIGAGESVPVLIEHLGDAAPEVRWGVARALGEFGSLAVDPLFLVLRKGGKEMRLAAIDALWEIPDKQAGEALRYALEDEDEDVRAKAAAALRKRQVIDVWRRALGSQVLEEEQAPKKKRSTRREDKKAFEQSGKQEIDTLIAALKEKTWNAQLGAATRLIMMGRPAVDGLIRALRGEDPEIQAAAASILGEMRTTAVAPLMDALNDTDRFVRLVAARNLGKIGNEQAIEALIESLHREPDSEVRATVAEALGYMGSRQAIEPLTLAMQDRDEEVKVAAARSLGYIGDRRAIEPLVRGLSDVDDRVRYAALEALKDPRGTVQGHLVSALRSGDEEFRTGAAEALEAAGWEPRTGEELALYLMALDRWAEVERVGEDALPVLTEALSDPSIEMRANAVKAIARIGGGKAVAPLIGALRDDVVVVRKRAERALVDMGDSAIPALTEAAAEALPEVREGLQRIIDEIRR</sequence>
<keyword evidence="3" id="KW-0456">Lyase</keyword>
<dbReference type="STRING" id="1201294.BN140_2320"/>
<evidence type="ECO:0000313" key="4">
    <source>
        <dbReference type="Proteomes" id="UP000009007"/>
    </source>
</evidence>
<feature type="compositionally biased region" description="Basic and acidic residues" evidence="2">
    <location>
        <begin position="458"/>
        <end position="473"/>
    </location>
</feature>
<proteinExistence type="predicted"/>
<evidence type="ECO:0000256" key="2">
    <source>
        <dbReference type="SAM" id="MobiDB-lite"/>
    </source>
</evidence>
<dbReference type="GO" id="GO:0016829">
    <property type="term" value="F:lyase activity"/>
    <property type="evidence" value="ECO:0007669"/>
    <property type="project" value="UniProtKB-KW"/>
</dbReference>
<dbReference type="PROSITE" id="PS50077">
    <property type="entry name" value="HEAT_REPEAT"/>
    <property type="match status" value="1"/>
</dbReference>
<dbReference type="Pfam" id="PF03130">
    <property type="entry name" value="HEAT_PBS"/>
    <property type="match status" value="1"/>
</dbReference>
<dbReference type="InterPro" id="IPR021133">
    <property type="entry name" value="HEAT_type_2"/>
</dbReference>
<accession>I7JAM9</accession>
<organism evidence="3 4">
    <name type="scientific">Methanoculleus bourgensis (strain ATCC 43281 / DSM 3045 / OCM 15 / MS2)</name>
    <name type="common">Methanogenium bourgense</name>
    <dbReference type="NCBI Taxonomy" id="1201294"/>
    <lineage>
        <taxon>Archaea</taxon>
        <taxon>Methanobacteriati</taxon>
        <taxon>Methanobacteriota</taxon>
        <taxon>Stenosarchaea group</taxon>
        <taxon>Methanomicrobia</taxon>
        <taxon>Methanomicrobiales</taxon>
        <taxon>Methanomicrobiaceae</taxon>
        <taxon>Methanoculleus</taxon>
    </lineage>
</organism>
<dbReference type="Gene3D" id="1.25.10.10">
    <property type="entry name" value="Leucine-rich Repeat Variant"/>
    <property type="match status" value="8"/>
</dbReference>
<dbReference type="HOGENOM" id="CLU_273074_0_0_2"/>
<dbReference type="InterPro" id="IPR016024">
    <property type="entry name" value="ARM-type_fold"/>
</dbReference>
<dbReference type="InterPro" id="IPR004155">
    <property type="entry name" value="PBS_lyase_HEAT"/>
</dbReference>
<dbReference type="KEGG" id="mbg:BN140_2320"/>
<dbReference type="AlphaFoldDB" id="I7JAM9"/>
<dbReference type="SMART" id="SM00185">
    <property type="entry name" value="ARM"/>
    <property type="match status" value="8"/>
</dbReference>
<dbReference type="PANTHER" id="PTHR12697">
    <property type="entry name" value="PBS LYASE HEAT-LIKE PROTEIN"/>
    <property type="match status" value="1"/>
</dbReference>
<dbReference type="PATRIC" id="fig|1201294.9.peg.2586"/>
<feature type="region of interest" description="Disordered" evidence="2">
    <location>
        <begin position="527"/>
        <end position="564"/>
    </location>
</feature>